<feature type="transmembrane region" description="Helical" evidence="10">
    <location>
        <begin position="168"/>
        <end position="188"/>
    </location>
</feature>
<feature type="transmembrane region" description="Helical" evidence="10">
    <location>
        <begin position="194"/>
        <end position="218"/>
    </location>
</feature>
<dbReference type="InterPro" id="IPR048279">
    <property type="entry name" value="MdtK-like"/>
</dbReference>
<evidence type="ECO:0000256" key="4">
    <source>
        <dbReference type="ARBA" id="ARBA00022475"/>
    </source>
</evidence>
<dbReference type="CDD" id="cd13131">
    <property type="entry name" value="MATE_NorM_like"/>
    <property type="match status" value="1"/>
</dbReference>
<dbReference type="NCBIfam" id="TIGR00797">
    <property type="entry name" value="matE"/>
    <property type="match status" value="1"/>
</dbReference>
<feature type="transmembrane region" description="Helical" evidence="10">
    <location>
        <begin position="356"/>
        <end position="373"/>
    </location>
</feature>
<keyword evidence="12" id="KW-1185">Reference proteome</keyword>
<evidence type="ECO:0000256" key="3">
    <source>
        <dbReference type="ARBA" id="ARBA00022449"/>
    </source>
</evidence>
<feature type="transmembrane region" description="Helical" evidence="10">
    <location>
        <begin position="102"/>
        <end position="119"/>
    </location>
</feature>
<name>A0A433SHL1_9BURK</name>
<organism evidence="11 12">
    <name type="scientific">Saezia sanguinis</name>
    <dbReference type="NCBI Taxonomy" id="1965230"/>
    <lineage>
        <taxon>Bacteria</taxon>
        <taxon>Pseudomonadati</taxon>
        <taxon>Pseudomonadota</taxon>
        <taxon>Betaproteobacteria</taxon>
        <taxon>Burkholderiales</taxon>
        <taxon>Saeziaceae</taxon>
        <taxon>Saezia</taxon>
    </lineage>
</organism>
<comment type="caution">
    <text evidence="11">The sequence shown here is derived from an EMBL/GenBank/DDBJ whole genome shotgun (WGS) entry which is preliminary data.</text>
</comment>
<keyword evidence="3" id="KW-0050">Antiport</keyword>
<sequence>MTLLSLLITPLVLRMNDFFKIGRHAFSVLAGQWAAVGYGIVDNAIAGHIDKTALSALSLGIAIYMSVFIGLMGIVQAILPIAGQLYGAKRYTEIGYQCRQTFYLAIGVSIIGILCLMFPGPLLQLADAPPEKEALVRDYLHMLALGFVPAVLFRIYASLSQAISRPLFVTVLQIIGLAIKIPLTWLLAVQWEMGIAGCGVSTTMLNTLFFIIAVVMLIKHPVYRPFHIIQRLEPPAAKDQVALLKLGIPMGLSYFIEVTGTTFMAIFIARFHSDAYASGHQIVGSIAGAVYMIPLSISIASSAIVAQYLGACNYIAARSAGYKGITMAIICAIAAGLLVYFCQQPIIGIYTTDPDVIVVASSLIIFIALYQLADATQITAAFILRAYKIAILPTILYAVALWGVGLGGGYTIAFNLTGHSPEFLQGPAGFWFGNAVSLAAIAIALVMLFNHISKKLIAEEKRLASEAIPV</sequence>
<dbReference type="GO" id="GO:0006811">
    <property type="term" value="P:monoatomic ion transport"/>
    <property type="evidence" value="ECO:0007669"/>
    <property type="project" value="UniProtKB-KW"/>
</dbReference>
<dbReference type="InterPro" id="IPR002528">
    <property type="entry name" value="MATE_fam"/>
</dbReference>
<comment type="subcellular location">
    <subcellularLocation>
        <location evidence="1">Cell inner membrane</location>
        <topology evidence="1">Multi-pass membrane protein</topology>
    </subcellularLocation>
</comment>
<reference evidence="11 12" key="1">
    <citation type="submission" date="2018-01" db="EMBL/GenBank/DDBJ databases">
        <title>Saezia sanguinis gen. nov., sp. nov., in the order Burkholderiales isolated from human blood.</title>
        <authorList>
            <person name="Medina-Pascual M.J."/>
            <person name="Valdezate S."/>
            <person name="Monzon S."/>
            <person name="Cuesta I."/>
            <person name="Carrasco G."/>
            <person name="Villalon P."/>
            <person name="Saez-Nieto J.A."/>
        </authorList>
    </citation>
    <scope>NUCLEOTIDE SEQUENCE [LARGE SCALE GENOMIC DNA]</scope>
    <source>
        <strain evidence="11 12">CNM695-12</strain>
    </source>
</reference>
<dbReference type="AlphaFoldDB" id="A0A433SHL1"/>
<dbReference type="GO" id="GO:0005886">
    <property type="term" value="C:plasma membrane"/>
    <property type="evidence" value="ECO:0007669"/>
    <property type="project" value="UniProtKB-SubCell"/>
</dbReference>
<feature type="transmembrane region" description="Helical" evidence="10">
    <location>
        <begin position="291"/>
        <end position="316"/>
    </location>
</feature>
<evidence type="ECO:0000256" key="10">
    <source>
        <dbReference type="SAM" id="Phobius"/>
    </source>
</evidence>
<dbReference type="PANTHER" id="PTHR43298">
    <property type="entry name" value="MULTIDRUG RESISTANCE PROTEIN NORM-RELATED"/>
    <property type="match status" value="1"/>
</dbReference>
<dbReference type="RefSeq" id="WP_162615241.1">
    <property type="nucleotide sequence ID" value="NZ_PQSP01000001.1"/>
</dbReference>
<protein>
    <recommendedName>
        <fullName evidence="9">Multidrug-efflux transporter</fullName>
    </recommendedName>
</protein>
<evidence type="ECO:0000313" key="12">
    <source>
        <dbReference type="Proteomes" id="UP000286947"/>
    </source>
</evidence>
<feature type="transmembrane region" description="Helical" evidence="10">
    <location>
        <begin position="139"/>
        <end position="156"/>
    </location>
</feature>
<dbReference type="InterPro" id="IPR050222">
    <property type="entry name" value="MATE_MdtK"/>
</dbReference>
<keyword evidence="6 10" id="KW-1133">Transmembrane helix</keyword>
<dbReference type="Proteomes" id="UP000286947">
    <property type="component" value="Unassembled WGS sequence"/>
</dbReference>
<evidence type="ECO:0000256" key="5">
    <source>
        <dbReference type="ARBA" id="ARBA00022692"/>
    </source>
</evidence>
<evidence type="ECO:0000313" key="11">
    <source>
        <dbReference type="EMBL" id="RUS68208.1"/>
    </source>
</evidence>
<dbReference type="PIRSF" id="PIRSF006603">
    <property type="entry name" value="DinF"/>
    <property type="match status" value="1"/>
</dbReference>
<evidence type="ECO:0000256" key="8">
    <source>
        <dbReference type="ARBA" id="ARBA00023136"/>
    </source>
</evidence>
<feature type="transmembrane region" description="Helical" evidence="10">
    <location>
        <begin position="394"/>
        <end position="416"/>
    </location>
</feature>
<dbReference type="GO" id="GO:0015297">
    <property type="term" value="F:antiporter activity"/>
    <property type="evidence" value="ECO:0007669"/>
    <property type="project" value="UniProtKB-KW"/>
</dbReference>
<feature type="transmembrane region" description="Helical" evidence="10">
    <location>
        <begin position="428"/>
        <end position="452"/>
    </location>
</feature>
<keyword evidence="8 10" id="KW-0472">Membrane</keyword>
<evidence type="ECO:0000256" key="2">
    <source>
        <dbReference type="ARBA" id="ARBA00022448"/>
    </source>
</evidence>
<feature type="transmembrane region" description="Helical" evidence="10">
    <location>
        <begin position="21"/>
        <end position="41"/>
    </location>
</feature>
<keyword evidence="5 10" id="KW-0812">Transmembrane</keyword>
<evidence type="ECO:0000256" key="1">
    <source>
        <dbReference type="ARBA" id="ARBA00004429"/>
    </source>
</evidence>
<feature type="transmembrane region" description="Helical" evidence="10">
    <location>
        <begin position="328"/>
        <end position="350"/>
    </location>
</feature>
<feature type="transmembrane region" description="Helical" evidence="10">
    <location>
        <begin position="61"/>
        <end position="82"/>
    </location>
</feature>
<dbReference type="EMBL" id="PQSP01000001">
    <property type="protein sequence ID" value="RUS68208.1"/>
    <property type="molecule type" value="Genomic_DNA"/>
</dbReference>
<keyword evidence="4" id="KW-1003">Cell membrane</keyword>
<keyword evidence="7" id="KW-0406">Ion transport</keyword>
<accession>A0A433SHL1</accession>
<dbReference type="PANTHER" id="PTHR43298:SF2">
    <property type="entry name" value="FMN_FAD EXPORTER YEEO-RELATED"/>
    <property type="match status" value="1"/>
</dbReference>
<proteinExistence type="predicted"/>
<evidence type="ECO:0000256" key="7">
    <source>
        <dbReference type="ARBA" id="ARBA00023065"/>
    </source>
</evidence>
<dbReference type="Pfam" id="PF01554">
    <property type="entry name" value="MatE"/>
    <property type="match status" value="2"/>
</dbReference>
<gene>
    <name evidence="11" type="primary">norM</name>
    <name evidence="11" type="ORF">CUZ56_00695</name>
</gene>
<evidence type="ECO:0000256" key="9">
    <source>
        <dbReference type="ARBA" id="ARBA00031636"/>
    </source>
</evidence>
<evidence type="ECO:0000256" key="6">
    <source>
        <dbReference type="ARBA" id="ARBA00022989"/>
    </source>
</evidence>
<feature type="transmembrane region" description="Helical" evidence="10">
    <location>
        <begin position="252"/>
        <end position="271"/>
    </location>
</feature>
<keyword evidence="2" id="KW-0813">Transport</keyword>
<dbReference type="GO" id="GO:0042910">
    <property type="term" value="F:xenobiotic transmembrane transporter activity"/>
    <property type="evidence" value="ECO:0007669"/>
    <property type="project" value="InterPro"/>
</dbReference>